<reference evidence="1 2" key="1">
    <citation type="submission" date="2013-11" db="EMBL/GenBank/DDBJ databases">
        <title>Metagenomic analysis of a methanogenic consortium involved in long chain n-alkane degradation.</title>
        <authorList>
            <person name="Davidova I.A."/>
            <person name="Callaghan A.V."/>
            <person name="Wawrik B."/>
            <person name="Pruitt S."/>
            <person name="Marks C."/>
            <person name="Duncan K.E."/>
            <person name="Suflita J.M."/>
        </authorList>
    </citation>
    <scope>NUCLEOTIDE SEQUENCE [LARGE SCALE GENOMIC DNA]</scope>
    <source>
        <strain evidence="1 2">SPR</strain>
    </source>
</reference>
<evidence type="ECO:0000313" key="1">
    <source>
        <dbReference type="EMBL" id="KIX11218.1"/>
    </source>
</evidence>
<evidence type="ECO:0000313" key="2">
    <source>
        <dbReference type="Proteomes" id="UP000032233"/>
    </source>
</evidence>
<protein>
    <submittedName>
        <fullName evidence="1">Uncharacterized protein</fullName>
    </submittedName>
</protein>
<sequence>MDISRNYKHQGKAEIKRIKVFDKRESWFIYN</sequence>
<proteinExistence type="predicted"/>
<dbReference type="Proteomes" id="UP000032233">
    <property type="component" value="Unassembled WGS sequence"/>
</dbReference>
<dbReference type="InParanoid" id="A0A0D2HKN2"/>
<dbReference type="AlphaFoldDB" id="A0A0D2HKN2"/>
<gene>
    <name evidence="1" type="ORF">X474_25505</name>
</gene>
<name>A0A0D2HKN2_9BACT</name>
<dbReference type="EMBL" id="AZAC01000067">
    <property type="protein sequence ID" value="KIX11218.1"/>
    <property type="molecule type" value="Genomic_DNA"/>
</dbReference>
<keyword evidence="2" id="KW-1185">Reference proteome</keyword>
<accession>A0A0D2HKN2</accession>
<organism evidence="1 2">
    <name type="scientific">Dethiosulfatarculus sandiegensis</name>
    <dbReference type="NCBI Taxonomy" id="1429043"/>
    <lineage>
        <taxon>Bacteria</taxon>
        <taxon>Pseudomonadati</taxon>
        <taxon>Thermodesulfobacteriota</taxon>
        <taxon>Desulfarculia</taxon>
        <taxon>Desulfarculales</taxon>
        <taxon>Desulfarculaceae</taxon>
        <taxon>Dethiosulfatarculus</taxon>
    </lineage>
</organism>
<comment type="caution">
    <text evidence="1">The sequence shown here is derived from an EMBL/GenBank/DDBJ whole genome shotgun (WGS) entry which is preliminary data.</text>
</comment>